<feature type="domain" description="Protein kinase" evidence="7">
    <location>
        <begin position="1054"/>
        <end position="1349"/>
    </location>
</feature>
<dbReference type="GO" id="GO:0030001">
    <property type="term" value="P:metal ion transport"/>
    <property type="evidence" value="ECO:0007669"/>
    <property type="project" value="InterPro"/>
</dbReference>
<feature type="transmembrane region" description="Helical" evidence="6">
    <location>
        <begin position="220"/>
        <end position="242"/>
    </location>
</feature>
<keyword evidence="3 6" id="KW-1133">Transmembrane helix</keyword>
<feature type="transmembrane region" description="Helical" evidence="6">
    <location>
        <begin position="541"/>
        <end position="562"/>
    </location>
</feature>
<evidence type="ECO:0000313" key="9">
    <source>
        <dbReference type="Proteomes" id="UP000011668"/>
    </source>
</evidence>
<dbReference type="Gene3D" id="1.10.510.10">
    <property type="entry name" value="Transferase(Phosphotransferase) domain 1"/>
    <property type="match status" value="1"/>
</dbReference>
<accession>L8XA21</accession>
<name>L8XA21_THACA</name>
<dbReference type="PANTHER" id="PTHR13396:SF5">
    <property type="entry name" value="NEDD4 FAMILY INTERACTING PROTEIN"/>
    <property type="match status" value="1"/>
</dbReference>
<dbReference type="InterPro" id="IPR011009">
    <property type="entry name" value="Kinase-like_dom_sf"/>
</dbReference>
<gene>
    <name evidence="8" type="ORF">AG1IA_00034</name>
</gene>
<evidence type="ECO:0000256" key="2">
    <source>
        <dbReference type="ARBA" id="ARBA00022692"/>
    </source>
</evidence>
<dbReference type="CDD" id="cd22212">
    <property type="entry name" value="NDFIP-like"/>
    <property type="match status" value="1"/>
</dbReference>
<organism evidence="8 9">
    <name type="scientific">Thanatephorus cucumeris (strain AG1-IA)</name>
    <name type="common">Rice sheath blight fungus</name>
    <name type="synonym">Rhizoctonia solani</name>
    <dbReference type="NCBI Taxonomy" id="983506"/>
    <lineage>
        <taxon>Eukaryota</taxon>
        <taxon>Fungi</taxon>
        <taxon>Dikarya</taxon>
        <taxon>Basidiomycota</taxon>
        <taxon>Agaricomycotina</taxon>
        <taxon>Agaricomycetes</taxon>
        <taxon>Cantharellales</taxon>
        <taxon>Ceratobasidiaceae</taxon>
        <taxon>Rhizoctonia</taxon>
        <taxon>Rhizoctonia solani AG-1</taxon>
    </lineage>
</organism>
<feature type="region of interest" description="Disordered" evidence="5">
    <location>
        <begin position="416"/>
        <end position="440"/>
    </location>
</feature>
<feature type="region of interest" description="Disordered" evidence="5">
    <location>
        <begin position="153"/>
        <end position="176"/>
    </location>
</feature>
<dbReference type="InterPro" id="IPR019325">
    <property type="entry name" value="NEDD4/Bsd2"/>
</dbReference>
<evidence type="ECO:0000256" key="5">
    <source>
        <dbReference type="SAM" id="MobiDB-lite"/>
    </source>
</evidence>
<keyword evidence="4 6" id="KW-0472">Membrane</keyword>
<dbReference type="EMBL" id="AFRT01000012">
    <property type="protein sequence ID" value="ELU45938.1"/>
    <property type="molecule type" value="Genomic_DNA"/>
</dbReference>
<comment type="subcellular location">
    <subcellularLocation>
        <location evidence="1">Membrane</location>
        <topology evidence="1">Multi-pass membrane protein</topology>
    </subcellularLocation>
</comment>
<dbReference type="GO" id="GO:0006511">
    <property type="term" value="P:ubiquitin-dependent protein catabolic process"/>
    <property type="evidence" value="ECO:0007669"/>
    <property type="project" value="TreeGrafter"/>
</dbReference>
<dbReference type="GO" id="GO:0007034">
    <property type="term" value="P:vacuolar transport"/>
    <property type="evidence" value="ECO:0007669"/>
    <property type="project" value="InterPro"/>
</dbReference>
<dbReference type="GO" id="GO:0048471">
    <property type="term" value="C:perinuclear region of cytoplasm"/>
    <property type="evidence" value="ECO:0007669"/>
    <property type="project" value="TreeGrafter"/>
</dbReference>
<feature type="compositionally biased region" description="Pro residues" evidence="5">
    <location>
        <begin position="67"/>
        <end position="77"/>
    </location>
</feature>
<dbReference type="SUPFAM" id="SSF56112">
    <property type="entry name" value="Protein kinase-like (PK-like)"/>
    <property type="match status" value="1"/>
</dbReference>
<dbReference type="InterPro" id="IPR018608">
    <property type="entry name" value="Gti1/Pac2"/>
</dbReference>
<dbReference type="GO" id="GO:0031398">
    <property type="term" value="P:positive regulation of protein ubiquitination"/>
    <property type="evidence" value="ECO:0007669"/>
    <property type="project" value="TreeGrafter"/>
</dbReference>
<evidence type="ECO:0000256" key="4">
    <source>
        <dbReference type="ARBA" id="ARBA00023136"/>
    </source>
</evidence>
<feature type="region of interest" description="Disordered" evidence="5">
    <location>
        <begin position="1"/>
        <end position="78"/>
    </location>
</feature>
<feature type="compositionally biased region" description="Basic and acidic residues" evidence="5">
    <location>
        <begin position="501"/>
        <end position="510"/>
    </location>
</feature>
<feature type="region of interest" description="Disordered" evidence="5">
    <location>
        <begin position="462"/>
        <end position="483"/>
    </location>
</feature>
<keyword evidence="2 6" id="KW-0812">Transmembrane</keyword>
<evidence type="ECO:0000256" key="1">
    <source>
        <dbReference type="ARBA" id="ARBA00004141"/>
    </source>
</evidence>
<evidence type="ECO:0000256" key="6">
    <source>
        <dbReference type="SAM" id="Phobius"/>
    </source>
</evidence>
<evidence type="ECO:0000313" key="8">
    <source>
        <dbReference type="EMBL" id="ELU45938.1"/>
    </source>
</evidence>
<proteinExistence type="predicted"/>
<dbReference type="GO" id="GO:0005794">
    <property type="term" value="C:Golgi apparatus"/>
    <property type="evidence" value="ECO:0007669"/>
    <property type="project" value="TreeGrafter"/>
</dbReference>
<keyword evidence="9" id="KW-1185">Reference proteome</keyword>
<dbReference type="HOGENOM" id="CLU_257818_0_0_1"/>
<dbReference type="GO" id="GO:0016020">
    <property type="term" value="C:membrane"/>
    <property type="evidence" value="ECO:0007669"/>
    <property type="project" value="UniProtKB-SubCell"/>
</dbReference>
<reference evidence="8 9" key="1">
    <citation type="journal article" date="2013" name="Nat. Commun.">
        <title>The evolution and pathogenic mechanisms of the rice sheath blight pathogen.</title>
        <authorList>
            <person name="Zheng A."/>
            <person name="Lin R."/>
            <person name="Xu L."/>
            <person name="Qin P."/>
            <person name="Tang C."/>
            <person name="Ai P."/>
            <person name="Zhang D."/>
            <person name="Liu Y."/>
            <person name="Sun Z."/>
            <person name="Feng H."/>
            <person name="Wang Y."/>
            <person name="Chen Y."/>
            <person name="Liang X."/>
            <person name="Fu R."/>
            <person name="Li Q."/>
            <person name="Zhang J."/>
            <person name="Yu X."/>
            <person name="Xie Z."/>
            <person name="Ding L."/>
            <person name="Guan P."/>
            <person name="Tang J."/>
            <person name="Liang Y."/>
            <person name="Wang S."/>
            <person name="Deng Q."/>
            <person name="Li S."/>
            <person name="Zhu J."/>
            <person name="Wang L."/>
            <person name="Liu H."/>
            <person name="Li P."/>
        </authorList>
    </citation>
    <scope>NUCLEOTIDE SEQUENCE [LARGE SCALE GENOMIC DNA]</scope>
    <source>
        <strain evidence="9">AG-1 IA</strain>
    </source>
</reference>
<dbReference type="InterPro" id="IPR000719">
    <property type="entry name" value="Prot_kinase_dom"/>
</dbReference>
<feature type="region of interest" description="Disordered" evidence="5">
    <location>
        <begin position="501"/>
        <end position="521"/>
    </location>
</feature>
<evidence type="ECO:0000256" key="3">
    <source>
        <dbReference type="ARBA" id="ARBA00022989"/>
    </source>
</evidence>
<feature type="compositionally biased region" description="Basic and acidic residues" evidence="5">
    <location>
        <begin position="820"/>
        <end position="839"/>
    </location>
</feature>
<sequence>MNAAFDNGSDDEEDVDSHHPSAARTPLLSHTRAQSQPSIPTNTVPIAATAPQRTHHPSGDYDFEYDYPPPPGSPPRPSALALPNNYGNSNGEIPVFNAVGPSQPNFFRRALGTILPNQYGRGYSRVNDGPIGGGMQNDGVFANVTAKPGGTAPVLGAQADGPNWTPEDAQNQGPPVSNYSYSVAQADAVPPYWETTVLAPTSVPGELIVDGLATGSLFSFLWNLLVSMSFQFVGFLLTYLLHTTHAGKYGSRAGLGVTLIQYGFYLRAKTDDSDDPWGWPNDDNHSSQAKPTFATAAEADKYYSTSPPADLNNSTAMMGNGTMLASEAADATAANDWLSFFLMTIGWFVLLTSLMGYWRVKRWEHGVVRASAETAQSRQPTEEEMAHDAAILANIERVFGIVSSRAEQMRNDLGLPSNWAEAPGTAARPPQNRGWSSPSKARYSLSAPKLARELPHLISEGAANTFGPSLPNRRTEGSSSRSRTRRYRYVAYQIWATRDVRQEPHNRGTADDPSSDNMLPEGKCATRGIMRGRRARCEWSACKLWSVSAVYLTWILGTYWLLAAGDTRRGFSSGPSLVFPIDIESTRIHLASLPHITRLTMDERPTHTNLRLTTASDCLILMEGVRRGMFRLVTRRLTDAERSLYIKPGCVFVWQEGDVSLVTYFGNRSAVLMWRSLRIAADGQTVWPGVAAAAACTHTSKLFYHDAFQFYDEKPASGSGSTGDALDPRANTSARGRAAPYDRGPKPSTKNTYGGLVKQTFSTLVRMNDDNPVKWHVVAYFTTDSHSNIPGVKDDPNLKDIDVPHGVYESARQRKPGTATRDRSTYGKERASVKSEHAEGMSSPLPSPVPIPRRYSTQAVVPGLSSPTSSLGYVLPSPASVPDLTRMYQKRPTSDTHSPPPQYGPPMSWPPKYQEEITSPFAFSPPFPTIPFRPENDFSSIPETLHIPASREVVDFSGAAPPFNDAEPPKTLEAFRFFEQRLSGARHFALIRPMSTDDHLMFYGPSLHSTIDMSALYETVSTSRRRPSIEFLTSYFRPNAGFEGGFNMPFTISLSEPIRHGQNKWAQVWRANLRCSTVGGWSAGIPVVVKLFQESLFPPPTPDDLLGDKSECAWYSMKEQAEAEAWAYEMLKSHQGQHIPYSYGMYEFTLPCGEERVIGHVMEDVTSWTLDEYLHIIGGEANIEQTWQIVGNSYHPRLAWWLQSIHASGVAHRDLKPRHILVPKEQHGAVVFVDFTYSASDGPADSQPLYDTLRESDYGTLIECWMSGFVNGIDKWVASTGGHNLLANLPAIESEQGRSTTALMFGVQDTGAINTHMFPNAFLIFTLYPCSVHVPLRRIRCGARELFTV</sequence>
<dbReference type="GO" id="GO:0005783">
    <property type="term" value="C:endoplasmic reticulum"/>
    <property type="evidence" value="ECO:0007669"/>
    <property type="project" value="TreeGrafter"/>
</dbReference>
<dbReference type="PANTHER" id="PTHR13396">
    <property type="entry name" value="NEDD4 FAMILY INTERACTING PROTEIN 1/2"/>
    <property type="match status" value="1"/>
</dbReference>
<dbReference type="PROSITE" id="PS50011">
    <property type="entry name" value="PROTEIN_KINASE_DOM"/>
    <property type="match status" value="1"/>
</dbReference>
<dbReference type="Pfam" id="PF10176">
    <property type="entry name" value="NEDD4_Bsd2"/>
    <property type="match status" value="1"/>
</dbReference>
<feature type="transmembrane region" description="Helical" evidence="6">
    <location>
        <begin position="249"/>
        <end position="268"/>
    </location>
</feature>
<feature type="compositionally biased region" description="Polar residues" evidence="5">
    <location>
        <begin position="31"/>
        <end position="44"/>
    </location>
</feature>
<feature type="region of interest" description="Disordered" evidence="5">
    <location>
        <begin position="786"/>
        <end position="851"/>
    </location>
</feature>
<protein>
    <submittedName>
        <fullName evidence="8">Metal homeostatis protein bsd2</fullName>
    </submittedName>
</protein>
<dbReference type="GO" id="GO:0005524">
    <property type="term" value="F:ATP binding"/>
    <property type="evidence" value="ECO:0007669"/>
    <property type="project" value="InterPro"/>
</dbReference>
<feature type="region of interest" description="Disordered" evidence="5">
    <location>
        <begin position="717"/>
        <end position="754"/>
    </location>
</feature>
<comment type="caution">
    <text evidence="8">The sequence shown here is derived from an EMBL/GenBank/DDBJ whole genome shotgun (WGS) entry which is preliminary data.</text>
</comment>
<dbReference type="GO" id="GO:0004672">
    <property type="term" value="F:protein kinase activity"/>
    <property type="evidence" value="ECO:0007669"/>
    <property type="project" value="InterPro"/>
</dbReference>
<dbReference type="Proteomes" id="UP000011668">
    <property type="component" value="Unassembled WGS sequence"/>
</dbReference>
<dbReference type="OrthoDB" id="4185642at2759"/>
<dbReference type="STRING" id="983506.L8XA21"/>
<evidence type="ECO:0000259" key="7">
    <source>
        <dbReference type="PROSITE" id="PS50011"/>
    </source>
</evidence>
<dbReference type="Pfam" id="PF09729">
    <property type="entry name" value="Gti1_Pac2"/>
    <property type="match status" value="1"/>
</dbReference>
<feature type="transmembrane region" description="Helical" evidence="6">
    <location>
        <begin position="337"/>
        <end position="358"/>
    </location>
</feature>
<feature type="compositionally biased region" description="Basic and acidic residues" evidence="5">
    <location>
        <begin position="792"/>
        <end position="803"/>
    </location>
</feature>